<protein>
    <recommendedName>
        <fullName evidence="10">Purine nucleoside phosphorylase</fullName>
    </recommendedName>
</protein>
<dbReference type="AlphaFoldDB" id="A0A5B0W859"/>
<keyword evidence="3" id="KW-0808">Transferase</keyword>
<dbReference type="GO" id="GO:0017061">
    <property type="term" value="F:S-methyl-5-thioadenosine phosphorylase activity"/>
    <property type="evidence" value="ECO:0007669"/>
    <property type="project" value="UniProtKB-EC"/>
</dbReference>
<name>A0A5B0W859_RHITR</name>
<comment type="catalytic activity">
    <reaction evidence="1">
        <text>inosine + phosphate = alpha-D-ribose 1-phosphate + hypoxanthine</text>
        <dbReference type="Rhea" id="RHEA:27646"/>
        <dbReference type="ChEBI" id="CHEBI:17368"/>
        <dbReference type="ChEBI" id="CHEBI:17596"/>
        <dbReference type="ChEBI" id="CHEBI:43474"/>
        <dbReference type="ChEBI" id="CHEBI:57720"/>
        <dbReference type="EC" id="2.4.2.1"/>
    </reaction>
    <physiologicalReaction direction="left-to-right" evidence="1">
        <dbReference type="Rhea" id="RHEA:27647"/>
    </physiologicalReaction>
</comment>
<evidence type="ECO:0000256" key="8">
    <source>
        <dbReference type="ARBA" id="ARBA00048968"/>
    </source>
</evidence>
<evidence type="ECO:0000313" key="11">
    <source>
        <dbReference type="EMBL" id="KAA1182728.1"/>
    </source>
</evidence>
<dbReference type="PANTHER" id="PTHR30616">
    <property type="entry name" value="UNCHARACTERIZED PROTEIN YFIH"/>
    <property type="match status" value="1"/>
</dbReference>
<comment type="catalytic activity">
    <reaction evidence="8">
        <text>adenosine + phosphate = alpha-D-ribose 1-phosphate + adenine</text>
        <dbReference type="Rhea" id="RHEA:27642"/>
        <dbReference type="ChEBI" id="CHEBI:16335"/>
        <dbReference type="ChEBI" id="CHEBI:16708"/>
        <dbReference type="ChEBI" id="CHEBI:43474"/>
        <dbReference type="ChEBI" id="CHEBI:57720"/>
        <dbReference type="EC" id="2.4.2.1"/>
    </reaction>
    <physiologicalReaction direction="left-to-right" evidence="8">
        <dbReference type="Rhea" id="RHEA:27643"/>
    </physiologicalReaction>
</comment>
<keyword evidence="6" id="KW-0862">Zinc</keyword>
<comment type="catalytic activity">
    <reaction evidence="7">
        <text>adenosine + H2O + H(+) = inosine + NH4(+)</text>
        <dbReference type="Rhea" id="RHEA:24408"/>
        <dbReference type="ChEBI" id="CHEBI:15377"/>
        <dbReference type="ChEBI" id="CHEBI:15378"/>
        <dbReference type="ChEBI" id="CHEBI:16335"/>
        <dbReference type="ChEBI" id="CHEBI:17596"/>
        <dbReference type="ChEBI" id="CHEBI:28938"/>
        <dbReference type="EC" id="3.5.4.4"/>
    </reaction>
    <physiologicalReaction direction="left-to-right" evidence="7">
        <dbReference type="Rhea" id="RHEA:24409"/>
    </physiologicalReaction>
</comment>
<dbReference type="PANTHER" id="PTHR30616:SF2">
    <property type="entry name" value="PURINE NUCLEOSIDE PHOSPHORYLASE LACC1"/>
    <property type="match status" value="1"/>
</dbReference>
<dbReference type="OrthoDB" id="4279at2"/>
<dbReference type="CDD" id="cd16833">
    <property type="entry name" value="YfiH"/>
    <property type="match status" value="1"/>
</dbReference>
<evidence type="ECO:0000256" key="4">
    <source>
        <dbReference type="ARBA" id="ARBA00022723"/>
    </source>
</evidence>
<keyword evidence="5" id="KW-0378">Hydrolase</keyword>
<dbReference type="InterPro" id="IPR011324">
    <property type="entry name" value="Cytotoxic_necrot_fac-like_cat"/>
</dbReference>
<dbReference type="InterPro" id="IPR038371">
    <property type="entry name" value="Cu_polyphenol_OxRdtase_sf"/>
</dbReference>
<evidence type="ECO:0000256" key="6">
    <source>
        <dbReference type="ARBA" id="ARBA00022833"/>
    </source>
</evidence>
<dbReference type="Pfam" id="PF02578">
    <property type="entry name" value="Cu-oxidase_4"/>
    <property type="match status" value="1"/>
</dbReference>
<evidence type="ECO:0000256" key="2">
    <source>
        <dbReference type="ARBA" id="ARBA00007353"/>
    </source>
</evidence>
<dbReference type="NCBIfam" id="TIGR00726">
    <property type="entry name" value="peptidoglycan editing factor PgeF"/>
    <property type="match status" value="1"/>
</dbReference>
<dbReference type="EMBL" id="VNIP01000006">
    <property type="protein sequence ID" value="KAA1182728.1"/>
    <property type="molecule type" value="Genomic_DNA"/>
</dbReference>
<dbReference type="RefSeq" id="WP_149634785.1">
    <property type="nucleotide sequence ID" value="NZ_VNIP01000006.1"/>
</dbReference>
<dbReference type="Proteomes" id="UP000323608">
    <property type="component" value="Unassembled WGS sequence"/>
</dbReference>
<evidence type="ECO:0000313" key="12">
    <source>
        <dbReference type="Proteomes" id="UP000323608"/>
    </source>
</evidence>
<comment type="catalytic activity">
    <reaction evidence="9">
        <text>S-methyl-5'-thioadenosine + phosphate = 5-(methylsulfanyl)-alpha-D-ribose 1-phosphate + adenine</text>
        <dbReference type="Rhea" id="RHEA:11852"/>
        <dbReference type="ChEBI" id="CHEBI:16708"/>
        <dbReference type="ChEBI" id="CHEBI:17509"/>
        <dbReference type="ChEBI" id="CHEBI:43474"/>
        <dbReference type="ChEBI" id="CHEBI:58533"/>
        <dbReference type="EC" id="2.4.2.28"/>
    </reaction>
    <physiologicalReaction direction="left-to-right" evidence="9">
        <dbReference type="Rhea" id="RHEA:11853"/>
    </physiologicalReaction>
</comment>
<organism evidence="11 12">
    <name type="scientific">Rhizobium tropici</name>
    <dbReference type="NCBI Taxonomy" id="398"/>
    <lineage>
        <taxon>Bacteria</taxon>
        <taxon>Pseudomonadati</taxon>
        <taxon>Pseudomonadota</taxon>
        <taxon>Alphaproteobacteria</taxon>
        <taxon>Hyphomicrobiales</taxon>
        <taxon>Rhizobiaceae</taxon>
        <taxon>Rhizobium/Agrobacterium group</taxon>
        <taxon>Rhizobium</taxon>
    </lineage>
</organism>
<dbReference type="Gene3D" id="3.60.140.10">
    <property type="entry name" value="CNF1/YfiH-like putative cysteine hydrolases"/>
    <property type="match status" value="1"/>
</dbReference>
<sequence>MSSTTGKTRYQGTLQLPTPLASTLLSAAEAAGIRHGYFTRVGGISEGLYRGLNVGLGSNDDRDHVQENRRRVAGWFGLPLDQLATVHQVHSPDVVTIGAQYDGSRPQADAMVTATPGVALGVLAADCGPILFADPENRVIGAAHAGWKGALTGVLENTIDAMEALGARREAIIACLGPSISQSSYEVGPEFVERFLAHDLGYARYFAPSQRDGHAMFDLPSLTVDRLRKAGVTAESLNLCTYPDSERFFSYRRTTHAGEPDYGRQISAIAIGEVA</sequence>
<dbReference type="GO" id="GO:0005507">
    <property type="term" value="F:copper ion binding"/>
    <property type="evidence" value="ECO:0007669"/>
    <property type="project" value="TreeGrafter"/>
</dbReference>
<evidence type="ECO:0000256" key="3">
    <source>
        <dbReference type="ARBA" id="ARBA00022679"/>
    </source>
</evidence>
<evidence type="ECO:0000256" key="5">
    <source>
        <dbReference type="ARBA" id="ARBA00022801"/>
    </source>
</evidence>
<dbReference type="SUPFAM" id="SSF64438">
    <property type="entry name" value="CNF1/YfiH-like putative cysteine hydrolases"/>
    <property type="match status" value="1"/>
</dbReference>
<evidence type="ECO:0000256" key="7">
    <source>
        <dbReference type="ARBA" id="ARBA00047989"/>
    </source>
</evidence>
<accession>A0A5B0W859</accession>
<keyword evidence="4" id="KW-0479">Metal-binding</keyword>
<dbReference type="InterPro" id="IPR003730">
    <property type="entry name" value="Cu_polyphenol_OxRdtase"/>
</dbReference>
<comment type="similarity">
    <text evidence="2 10">Belongs to the purine nucleoside phosphorylase YfiH/LACC1 family.</text>
</comment>
<evidence type="ECO:0000256" key="1">
    <source>
        <dbReference type="ARBA" id="ARBA00000553"/>
    </source>
</evidence>
<dbReference type="GO" id="GO:0016787">
    <property type="term" value="F:hydrolase activity"/>
    <property type="evidence" value="ECO:0007669"/>
    <property type="project" value="UniProtKB-KW"/>
</dbReference>
<proteinExistence type="inferred from homology"/>
<reference evidence="11 12" key="1">
    <citation type="submission" date="2019-07" db="EMBL/GenBank/DDBJ databases">
        <title>The Draft Genome Sequence of Rhizobium tropici SARCC-755 Associated with Superior Nodulation on Pigeonpea (Cajanus cajan (L.) Millsp.).</title>
        <authorList>
            <person name="Bopape F.L."/>
            <person name="Hassen A.I."/>
            <person name="Swanevelder Z.H."/>
            <person name="Gwata E.T."/>
        </authorList>
    </citation>
    <scope>NUCLEOTIDE SEQUENCE [LARGE SCALE GENOMIC DNA]</scope>
    <source>
        <strain evidence="11 12">SARCC-755</strain>
    </source>
</reference>
<gene>
    <name evidence="11" type="primary">pgeF</name>
    <name evidence="11" type="ORF">FP026_11715</name>
</gene>
<evidence type="ECO:0000256" key="10">
    <source>
        <dbReference type="RuleBase" id="RU361274"/>
    </source>
</evidence>
<comment type="caution">
    <text evidence="11">The sequence shown here is derived from an EMBL/GenBank/DDBJ whole genome shotgun (WGS) entry which is preliminary data.</text>
</comment>
<evidence type="ECO:0000256" key="9">
    <source>
        <dbReference type="ARBA" id="ARBA00049893"/>
    </source>
</evidence>